<feature type="domain" description="Major facilitator superfamily (MFS) profile" evidence="7">
    <location>
        <begin position="261"/>
        <end position="657"/>
    </location>
</feature>
<feature type="transmembrane region" description="Helical" evidence="6">
    <location>
        <begin position="303"/>
        <end position="321"/>
    </location>
</feature>
<dbReference type="SUPFAM" id="SSF103473">
    <property type="entry name" value="MFS general substrate transporter"/>
    <property type="match status" value="1"/>
</dbReference>
<comment type="caution">
    <text evidence="9">The sequence shown here is derived from an EMBL/GenBank/DDBJ whole genome shotgun (WGS) entry which is preliminary data.</text>
</comment>
<dbReference type="CDD" id="cd17325">
    <property type="entry name" value="MFS_MdtG_SLC18_like"/>
    <property type="match status" value="1"/>
</dbReference>
<dbReference type="GO" id="GO:0007165">
    <property type="term" value="P:signal transduction"/>
    <property type="evidence" value="ECO:0007669"/>
    <property type="project" value="InterPro"/>
</dbReference>
<keyword evidence="5 6" id="KW-0472">Membrane</keyword>
<dbReference type="Proteomes" id="UP000225379">
    <property type="component" value="Unassembled WGS sequence"/>
</dbReference>
<dbReference type="PANTHER" id="PTHR43124">
    <property type="entry name" value="PURINE EFFLUX PUMP PBUE"/>
    <property type="match status" value="1"/>
</dbReference>
<evidence type="ECO:0000256" key="3">
    <source>
        <dbReference type="ARBA" id="ARBA00022692"/>
    </source>
</evidence>
<dbReference type="SUPFAM" id="SSF158472">
    <property type="entry name" value="HAMP domain-like"/>
    <property type="match status" value="1"/>
</dbReference>
<organism evidence="9 10">
    <name type="scientific">Azospirillum palustre</name>
    <dbReference type="NCBI Taxonomy" id="2044885"/>
    <lineage>
        <taxon>Bacteria</taxon>
        <taxon>Pseudomonadati</taxon>
        <taxon>Pseudomonadota</taxon>
        <taxon>Alphaproteobacteria</taxon>
        <taxon>Rhodospirillales</taxon>
        <taxon>Azospirillaceae</taxon>
        <taxon>Azospirillum</taxon>
    </lineage>
</organism>
<dbReference type="PANTHER" id="PTHR43124:SF3">
    <property type="entry name" value="CHLORAMPHENICOL EFFLUX PUMP RV0191"/>
    <property type="match status" value="1"/>
</dbReference>
<dbReference type="CDD" id="cd06225">
    <property type="entry name" value="HAMP"/>
    <property type="match status" value="1"/>
</dbReference>
<feature type="transmembrane region" description="Helical" evidence="6">
    <location>
        <begin position="469"/>
        <end position="493"/>
    </location>
</feature>
<sequence length="666" mass="69641">MELTFIKRLNWLLTGLVSVLMLISLVVQTSHFNTLFRPQAEPELARKAEVVGSYIVAQIDRAVSLGFEVDKLNGVDEILADALAVNPDVNYIALMVGDRIAAFAGAPDARAGDVLAARDADGAVAGRYIDAALTVGGGVPALLHVGVPAGSVEAALNDIVFDLGSVLIVAILLNIEILLLVVGSSVTAPLQRVGDVLKEGAEGRLTLRTGLRGRDEVGHLGRAIDRALDVMRGTGGAAPQQQGAKAAEAPAAGDRIVTMQRISELRFAIFVFALAEELTRTFLSVYIKDLFEPVPGLSKELVIGAPIALFMLLWAVAQPIAGNVSERRGRRTVFLAGAVFSALGLLGSGLATDLIQLIVARCLTAVGYASVFIAAQGFVIDATDPRRRAGAIALYAGGILTAGVCGPAIGGVVADQIGFRMTFIVSSALALAAALMAWHLLPRHVDSGKAKTRGLRLRDVGVCLTNPRFVAVTLFSAVPAKFGLTALLFFLLPLALDDSGVSQSWIGRVLLLYWLMMIVASPLVAHLSDRSGRRTPFLAIGGVIAAGAAYVLANSGTLPMTITGVALLGLAHALVNTPQMALLAESCVRERSTLGETTVIGMFRLIERMGSVVAPFLAGLFLAYYGYHGAMKGIGIVLAACVAAQLLLLAATGGRPSADLPQKDPA</sequence>
<feature type="transmembrane region" description="Helical" evidence="6">
    <location>
        <begin position="265"/>
        <end position="283"/>
    </location>
</feature>
<accession>A0A2B8BGB8</accession>
<feature type="transmembrane region" description="Helical" evidence="6">
    <location>
        <begin position="537"/>
        <end position="553"/>
    </location>
</feature>
<dbReference type="GO" id="GO:0022857">
    <property type="term" value="F:transmembrane transporter activity"/>
    <property type="evidence" value="ECO:0007669"/>
    <property type="project" value="InterPro"/>
</dbReference>
<dbReference type="InterPro" id="IPR036259">
    <property type="entry name" value="MFS_trans_sf"/>
</dbReference>
<keyword evidence="4 6" id="KW-1133">Transmembrane helix</keyword>
<dbReference type="RefSeq" id="WP_098735806.1">
    <property type="nucleotide sequence ID" value="NZ_PDKW01000039.1"/>
</dbReference>
<dbReference type="InterPro" id="IPR050189">
    <property type="entry name" value="MFS_Efflux_Transporters"/>
</dbReference>
<dbReference type="PROSITE" id="PS50885">
    <property type="entry name" value="HAMP"/>
    <property type="match status" value="1"/>
</dbReference>
<dbReference type="Gene3D" id="1.20.1250.20">
    <property type="entry name" value="MFS general substrate transporter like domains"/>
    <property type="match status" value="1"/>
</dbReference>
<dbReference type="OrthoDB" id="7786710at2"/>
<feature type="transmembrane region" description="Helical" evidence="6">
    <location>
        <begin position="358"/>
        <end position="380"/>
    </location>
</feature>
<dbReference type="Gene3D" id="6.10.340.10">
    <property type="match status" value="1"/>
</dbReference>
<feature type="transmembrane region" description="Helical" evidence="6">
    <location>
        <begin position="419"/>
        <end position="441"/>
    </location>
</feature>
<evidence type="ECO:0000256" key="5">
    <source>
        <dbReference type="ARBA" id="ARBA00023136"/>
    </source>
</evidence>
<reference evidence="10" key="1">
    <citation type="submission" date="2017-10" db="EMBL/GenBank/DDBJ databases">
        <authorList>
            <person name="Kravchenko I.K."/>
            <person name="Grouzdev D.S."/>
        </authorList>
    </citation>
    <scope>NUCLEOTIDE SEQUENCE [LARGE SCALE GENOMIC DNA]</scope>
    <source>
        <strain evidence="10">B2</strain>
    </source>
</reference>
<evidence type="ECO:0000313" key="10">
    <source>
        <dbReference type="Proteomes" id="UP000225379"/>
    </source>
</evidence>
<comment type="subcellular location">
    <subcellularLocation>
        <location evidence="1">Cell membrane</location>
        <topology evidence="1">Multi-pass membrane protein</topology>
    </subcellularLocation>
</comment>
<feature type="transmembrane region" description="Helical" evidence="6">
    <location>
        <begin position="159"/>
        <end position="182"/>
    </location>
</feature>
<evidence type="ECO:0000259" key="7">
    <source>
        <dbReference type="PROSITE" id="PS50850"/>
    </source>
</evidence>
<feature type="transmembrane region" description="Helical" evidence="6">
    <location>
        <begin position="505"/>
        <end position="525"/>
    </location>
</feature>
<evidence type="ECO:0000313" key="9">
    <source>
        <dbReference type="EMBL" id="PGH57816.1"/>
    </source>
</evidence>
<feature type="transmembrane region" description="Helical" evidence="6">
    <location>
        <begin position="605"/>
        <end position="627"/>
    </location>
</feature>
<dbReference type="InterPro" id="IPR020846">
    <property type="entry name" value="MFS_dom"/>
</dbReference>
<dbReference type="EMBL" id="PDKW01000039">
    <property type="protein sequence ID" value="PGH57816.1"/>
    <property type="molecule type" value="Genomic_DNA"/>
</dbReference>
<protein>
    <submittedName>
        <fullName evidence="9">Chemotaxis protein</fullName>
    </submittedName>
</protein>
<dbReference type="PROSITE" id="PS50850">
    <property type="entry name" value="MFS"/>
    <property type="match status" value="1"/>
</dbReference>
<name>A0A2B8BGB8_9PROT</name>
<proteinExistence type="predicted"/>
<dbReference type="InterPro" id="IPR003660">
    <property type="entry name" value="HAMP_dom"/>
</dbReference>
<feature type="domain" description="HAMP" evidence="8">
    <location>
        <begin position="184"/>
        <end position="236"/>
    </location>
</feature>
<evidence type="ECO:0000256" key="2">
    <source>
        <dbReference type="ARBA" id="ARBA00022475"/>
    </source>
</evidence>
<gene>
    <name evidence="9" type="ORF">CRT60_07495</name>
</gene>
<dbReference type="Pfam" id="PF07690">
    <property type="entry name" value="MFS_1"/>
    <property type="match status" value="1"/>
</dbReference>
<dbReference type="InterPro" id="IPR011701">
    <property type="entry name" value="MFS"/>
</dbReference>
<feature type="transmembrane region" description="Helical" evidence="6">
    <location>
        <begin position="333"/>
        <end position="352"/>
    </location>
</feature>
<keyword evidence="3 6" id="KW-0812">Transmembrane</keyword>
<feature type="transmembrane region" description="Helical" evidence="6">
    <location>
        <begin position="9"/>
        <end position="27"/>
    </location>
</feature>
<feature type="transmembrane region" description="Helical" evidence="6">
    <location>
        <begin position="633"/>
        <end position="653"/>
    </location>
</feature>
<evidence type="ECO:0000256" key="4">
    <source>
        <dbReference type="ARBA" id="ARBA00022989"/>
    </source>
</evidence>
<keyword evidence="2" id="KW-1003">Cell membrane</keyword>
<keyword evidence="10" id="KW-1185">Reference proteome</keyword>
<dbReference type="AlphaFoldDB" id="A0A2B8BGB8"/>
<evidence type="ECO:0000256" key="1">
    <source>
        <dbReference type="ARBA" id="ARBA00004651"/>
    </source>
</evidence>
<feature type="transmembrane region" description="Helical" evidence="6">
    <location>
        <begin position="392"/>
        <end position="413"/>
    </location>
</feature>
<evidence type="ECO:0000259" key="8">
    <source>
        <dbReference type="PROSITE" id="PS50885"/>
    </source>
</evidence>
<dbReference type="GO" id="GO:0005886">
    <property type="term" value="C:plasma membrane"/>
    <property type="evidence" value="ECO:0007669"/>
    <property type="project" value="UniProtKB-SubCell"/>
</dbReference>
<evidence type="ECO:0000256" key="6">
    <source>
        <dbReference type="SAM" id="Phobius"/>
    </source>
</evidence>